<keyword evidence="2" id="KW-1185">Reference proteome</keyword>
<name>A0A420Y226_9PEZI</name>
<comment type="caution">
    <text evidence="1">The sequence shown here is derived from an EMBL/GenBank/DDBJ whole genome shotgun (WGS) entry which is preliminary data.</text>
</comment>
<dbReference type="AlphaFoldDB" id="A0A420Y226"/>
<protein>
    <submittedName>
        <fullName evidence="1">Uncharacterized protein</fullName>
    </submittedName>
</protein>
<organism evidence="1 2">
    <name type="scientific">Coniochaeta pulveracea</name>
    <dbReference type="NCBI Taxonomy" id="177199"/>
    <lineage>
        <taxon>Eukaryota</taxon>
        <taxon>Fungi</taxon>
        <taxon>Dikarya</taxon>
        <taxon>Ascomycota</taxon>
        <taxon>Pezizomycotina</taxon>
        <taxon>Sordariomycetes</taxon>
        <taxon>Sordariomycetidae</taxon>
        <taxon>Coniochaetales</taxon>
        <taxon>Coniochaetaceae</taxon>
        <taxon>Coniochaeta</taxon>
    </lineage>
</organism>
<dbReference type="EMBL" id="QVQW01000065">
    <property type="protein sequence ID" value="RKU41922.1"/>
    <property type="molecule type" value="Genomic_DNA"/>
</dbReference>
<sequence>MAQSLQTQSLEVVPLLAYIAFFMGESYAWPRCMTVAQKSLTAASWFFHDAFGILWGSDRSDLALSVVILAGLENPRFTCAINPNLVWTSLHCQCLAAGIRGPTLYRIADGSSELGAEGGLHVGSHAGSHSRIGLDPDAPERRYRSRSFVAYILNSGNAEGGNSCRAPSAETFHTAYGSWVISFDAYVESY</sequence>
<dbReference type="Proteomes" id="UP000275385">
    <property type="component" value="Unassembled WGS sequence"/>
</dbReference>
<gene>
    <name evidence="1" type="ORF">DL546_001674</name>
</gene>
<evidence type="ECO:0000313" key="2">
    <source>
        <dbReference type="Proteomes" id="UP000275385"/>
    </source>
</evidence>
<proteinExistence type="predicted"/>
<accession>A0A420Y226</accession>
<evidence type="ECO:0000313" key="1">
    <source>
        <dbReference type="EMBL" id="RKU41922.1"/>
    </source>
</evidence>
<reference evidence="1 2" key="1">
    <citation type="submission" date="2018-08" db="EMBL/GenBank/DDBJ databases">
        <title>Draft genome of the lignicolous fungus Coniochaeta pulveracea.</title>
        <authorList>
            <person name="Borstlap C.J."/>
            <person name="De Witt R.N."/>
            <person name="Botha A."/>
            <person name="Volschenk H."/>
        </authorList>
    </citation>
    <scope>NUCLEOTIDE SEQUENCE [LARGE SCALE GENOMIC DNA]</scope>
    <source>
        <strain evidence="1 2">CAB683</strain>
    </source>
</reference>